<accession>A0A1M6H9H5</accession>
<dbReference type="GO" id="GO:0005829">
    <property type="term" value="C:cytosol"/>
    <property type="evidence" value="ECO:0007669"/>
    <property type="project" value="TreeGrafter"/>
</dbReference>
<dbReference type="EMBL" id="FQYT01000014">
    <property type="protein sequence ID" value="SHJ18749.1"/>
    <property type="molecule type" value="Genomic_DNA"/>
</dbReference>
<proteinExistence type="predicted"/>
<dbReference type="NCBIfam" id="NF006702">
    <property type="entry name" value="PRK09248.1"/>
    <property type="match status" value="1"/>
</dbReference>
<dbReference type="PANTHER" id="PTHR36928:SF1">
    <property type="entry name" value="PHOSPHATASE YCDX-RELATED"/>
    <property type="match status" value="1"/>
</dbReference>
<organism evidence="2 3">
    <name type="scientific">Parasporobacterium paucivorans DSM 15970</name>
    <dbReference type="NCBI Taxonomy" id="1122934"/>
    <lineage>
        <taxon>Bacteria</taxon>
        <taxon>Bacillati</taxon>
        <taxon>Bacillota</taxon>
        <taxon>Clostridia</taxon>
        <taxon>Lachnospirales</taxon>
        <taxon>Lachnospiraceae</taxon>
        <taxon>Parasporobacterium</taxon>
    </lineage>
</organism>
<dbReference type="InterPro" id="IPR003141">
    <property type="entry name" value="Pol/His_phosphatase_N"/>
</dbReference>
<sequence length="242" mass="26760">MEFLIDAHTHTLASGHAYNTILEMVSAARGKNLEILGITEHGPAMAGSCQDIYFNNLRSIDRKVFGMEVLLGAELNIIDYKGGTDLRGDIIREMDITIASLHNVCIAIGSREQNTAALIGAIKNPLIDIIGHPDDGHFPLDYEAVVKAAKEYGKPLELNNGSLKPGGFRINAWENNMEILKLSARCGVEILISSDAHFSTDVAEYSYVQEFLKEADFPEELLLNGNPDRFRKMVHKYKKSGL</sequence>
<dbReference type="Gene3D" id="3.20.20.140">
    <property type="entry name" value="Metal-dependent hydrolases"/>
    <property type="match status" value="1"/>
</dbReference>
<gene>
    <name evidence="2" type="ORF">SAMN02745691_01494</name>
</gene>
<feature type="domain" description="Polymerase/histidinol phosphatase N-terminal" evidence="1">
    <location>
        <begin position="5"/>
        <end position="79"/>
    </location>
</feature>
<dbReference type="RefSeq" id="WP_073993733.1">
    <property type="nucleotide sequence ID" value="NZ_FQYT01000014.1"/>
</dbReference>
<dbReference type="GO" id="GO:0042578">
    <property type="term" value="F:phosphoric ester hydrolase activity"/>
    <property type="evidence" value="ECO:0007669"/>
    <property type="project" value="TreeGrafter"/>
</dbReference>
<dbReference type="AlphaFoldDB" id="A0A1M6H9H5"/>
<name>A0A1M6H9H5_9FIRM</name>
<keyword evidence="3" id="KW-1185">Reference proteome</keyword>
<evidence type="ECO:0000313" key="2">
    <source>
        <dbReference type="EMBL" id="SHJ18749.1"/>
    </source>
</evidence>
<evidence type="ECO:0000259" key="1">
    <source>
        <dbReference type="SMART" id="SM00481"/>
    </source>
</evidence>
<keyword evidence="2" id="KW-0378">Hydrolase</keyword>
<dbReference type="InterPro" id="IPR050243">
    <property type="entry name" value="PHP_phosphatase"/>
</dbReference>
<dbReference type="Pfam" id="PF02811">
    <property type="entry name" value="PHP"/>
    <property type="match status" value="1"/>
</dbReference>
<dbReference type="CDD" id="cd07437">
    <property type="entry name" value="PHP_HisPPase_Ycdx_like"/>
    <property type="match status" value="1"/>
</dbReference>
<protein>
    <submittedName>
        <fullName evidence="2">Putative hydrolase</fullName>
    </submittedName>
</protein>
<dbReference type="GO" id="GO:0008270">
    <property type="term" value="F:zinc ion binding"/>
    <property type="evidence" value="ECO:0007669"/>
    <property type="project" value="TreeGrafter"/>
</dbReference>
<dbReference type="InterPro" id="IPR016195">
    <property type="entry name" value="Pol/histidinol_Pase-like"/>
</dbReference>
<dbReference type="PANTHER" id="PTHR36928">
    <property type="entry name" value="PHOSPHATASE YCDX-RELATED"/>
    <property type="match status" value="1"/>
</dbReference>
<dbReference type="STRING" id="1122934.SAMN02745691_01494"/>
<dbReference type="SMART" id="SM00481">
    <property type="entry name" value="POLIIIAc"/>
    <property type="match status" value="1"/>
</dbReference>
<reference evidence="2 3" key="1">
    <citation type="submission" date="2016-11" db="EMBL/GenBank/DDBJ databases">
        <authorList>
            <person name="Jaros S."/>
            <person name="Januszkiewicz K."/>
            <person name="Wedrychowicz H."/>
        </authorList>
    </citation>
    <scope>NUCLEOTIDE SEQUENCE [LARGE SCALE GENOMIC DNA]</scope>
    <source>
        <strain evidence="2 3">DSM 15970</strain>
    </source>
</reference>
<dbReference type="SUPFAM" id="SSF89550">
    <property type="entry name" value="PHP domain-like"/>
    <property type="match status" value="1"/>
</dbReference>
<dbReference type="OrthoDB" id="9808747at2"/>
<dbReference type="Proteomes" id="UP000184342">
    <property type="component" value="Unassembled WGS sequence"/>
</dbReference>
<dbReference type="InterPro" id="IPR004013">
    <property type="entry name" value="PHP_dom"/>
</dbReference>
<evidence type="ECO:0000313" key="3">
    <source>
        <dbReference type="Proteomes" id="UP000184342"/>
    </source>
</evidence>